<organism evidence="1 2">
    <name type="scientific">Diversispora epigaea</name>
    <dbReference type="NCBI Taxonomy" id="1348612"/>
    <lineage>
        <taxon>Eukaryota</taxon>
        <taxon>Fungi</taxon>
        <taxon>Fungi incertae sedis</taxon>
        <taxon>Mucoromycota</taxon>
        <taxon>Glomeromycotina</taxon>
        <taxon>Glomeromycetes</taxon>
        <taxon>Diversisporales</taxon>
        <taxon>Diversisporaceae</taxon>
        <taxon>Diversispora</taxon>
    </lineage>
</organism>
<reference evidence="1 2" key="1">
    <citation type="submission" date="2018-08" db="EMBL/GenBank/DDBJ databases">
        <title>Genome and evolution of the arbuscular mycorrhizal fungus Diversispora epigaea (formerly Glomus versiforme) and its bacterial endosymbionts.</title>
        <authorList>
            <person name="Sun X."/>
            <person name="Fei Z."/>
            <person name="Harrison M."/>
        </authorList>
    </citation>
    <scope>NUCLEOTIDE SEQUENCE [LARGE SCALE GENOMIC DNA]</scope>
    <source>
        <strain evidence="1 2">IT104</strain>
    </source>
</reference>
<dbReference type="Proteomes" id="UP000266861">
    <property type="component" value="Unassembled WGS sequence"/>
</dbReference>
<proteinExistence type="predicted"/>
<sequence>MNNIPIPDSLRKRVHELRREFPQILGEAQVIIDNTGAYLVTENTVIEINQPVNNEITMQYDDMLTMYAVDIFTALEEQDRAIDLDLDELLRIATDMHGTNGQRMNAYKKLGDYLQDAQLGSTVTVLKRELHERSHQNGARIYQIATRIRSLFQVIGTPYARNFRNITPDWIYKLPKSEFERFLQLCETMGTQLMEDLLEIGVGSQELPFEGGNVSRIYQIATRIRSLFQVIGTPYARNFRNITPDWIYKLPKSEFERFLQLCETMGTQLMEDLLEIGVGSQELPFEGGNVCGEAAQQAFLVYSAVLDLEIKLGYVLGQGITERKLIIIKVKYHSWDDFSQVLAILIEVLGCLVVSDMIERSFDVVLEALV</sequence>
<gene>
    <name evidence="1" type="ORF">Glove_297g23</name>
</gene>
<name>A0A397I4B7_9GLOM</name>
<dbReference type="AlphaFoldDB" id="A0A397I4B7"/>
<dbReference type="EMBL" id="PQFF01000271">
    <property type="protein sequence ID" value="RHZ68083.1"/>
    <property type="molecule type" value="Genomic_DNA"/>
</dbReference>
<protein>
    <submittedName>
        <fullName evidence="1">Uncharacterized protein</fullName>
    </submittedName>
</protein>
<evidence type="ECO:0000313" key="2">
    <source>
        <dbReference type="Proteomes" id="UP000266861"/>
    </source>
</evidence>
<evidence type="ECO:0000313" key="1">
    <source>
        <dbReference type="EMBL" id="RHZ68083.1"/>
    </source>
</evidence>
<keyword evidence="2" id="KW-1185">Reference proteome</keyword>
<accession>A0A397I4B7</accession>
<comment type="caution">
    <text evidence="1">The sequence shown here is derived from an EMBL/GenBank/DDBJ whole genome shotgun (WGS) entry which is preliminary data.</text>
</comment>